<dbReference type="STRING" id="448.Lery_1843"/>
<dbReference type="OrthoDB" id="30052at2"/>
<dbReference type="Proteomes" id="UP000054773">
    <property type="component" value="Unassembled WGS sequence"/>
</dbReference>
<keyword evidence="3" id="KW-1185">Reference proteome</keyword>
<dbReference type="PANTHER" id="PTHR40274">
    <property type="entry name" value="VIRGINIAMYCIN B LYASE"/>
    <property type="match status" value="1"/>
</dbReference>
<dbReference type="Gene3D" id="2.130.10.10">
    <property type="entry name" value="YVTN repeat-like/Quinoprotein amine dehydrogenase"/>
    <property type="match status" value="2"/>
</dbReference>
<feature type="transmembrane region" description="Helical" evidence="1">
    <location>
        <begin position="23"/>
        <end position="45"/>
    </location>
</feature>
<dbReference type="EMBL" id="LNYA01000030">
    <property type="protein sequence ID" value="KTC96051.1"/>
    <property type="molecule type" value="Genomic_DNA"/>
</dbReference>
<evidence type="ECO:0000313" key="3">
    <source>
        <dbReference type="Proteomes" id="UP000054773"/>
    </source>
</evidence>
<organism evidence="2 3">
    <name type="scientific">Legionella erythra</name>
    <dbReference type="NCBI Taxonomy" id="448"/>
    <lineage>
        <taxon>Bacteria</taxon>
        <taxon>Pseudomonadati</taxon>
        <taxon>Pseudomonadota</taxon>
        <taxon>Gammaproteobacteria</taxon>
        <taxon>Legionellales</taxon>
        <taxon>Legionellaceae</taxon>
        <taxon>Legionella</taxon>
    </lineage>
</organism>
<dbReference type="SUPFAM" id="SSF101898">
    <property type="entry name" value="NHL repeat"/>
    <property type="match status" value="2"/>
</dbReference>
<dbReference type="PATRIC" id="fig|448.7.peg.1930"/>
<keyword evidence="1" id="KW-0472">Membrane</keyword>
<proteinExistence type="predicted"/>
<dbReference type="RefSeq" id="WP_058526989.1">
    <property type="nucleotide sequence ID" value="NZ_CAAAHY010000007.1"/>
</dbReference>
<dbReference type="InterPro" id="IPR051344">
    <property type="entry name" value="Vgb"/>
</dbReference>
<evidence type="ECO:0000313" key="2">
    <source>
        <dbReference type="EMBL" id="KTC96051.1"/>
    </source>
</evidence>
<keyword evidence="1" id="KW-0812">Transmembrane</keyword>
<sequence length="630" mass="69703">MIIADKPCRDVYPFEGRLADTRLCVRACFLAFISILAVLSAYPVLAQTRSSSLFLQSTEETKGSYGLVTRNNNQLLTASVPKVIRLFNVVEKQFESVFYTLTEVSSFPLDLTVIPRNPARDVPGGIAISSFLDGRVITVLNDGSIYQSNMEAFQVLPETGLYKATFGPSLLGVDGIAYRCQDDRLYVAGFDPYNLYQLDWQGSFPRPIPLLPFLPEGRWLNSFDFGPDGLLYAPDVVHGQIVVIDVTTGIVTPLVQNIDKPAAVKVDRDGIVYFIGRRTGDVYRHNPFTGESLLLATLPPGLDNLTLDRSGDKLYVTNNQNQLFEIDIATRETEILFDSPVAQMWDFAYDSDRRSLHVTDLASIKEFNADEATLESHFVFADLDSGLTNLNFHATSLTLDTSQEGKIILTDMFLGNILVLNRADYSIHDQTLTGDYTGLWYKQPSSTVRVENNDGEYYLAASLLDGTIVKISHNGGIESRNIVVESFASGLDAPTKLKIHQGYVYIVELGQTSKGLANNGKISRISLANPRIKEVLVSNLAEPQGLDIVDDVMYFIESKTKRLLKASALHPDTAQMVEENLDLSSDLFVSQLTPVAQSTPPAAVAVPPQAEKIYVIETQPNAIRLFEEKD</sequence>
<accession>A0A0W0TKG1</accession>
<dbReference type="AlphaFoldDB" id="A0A0W0TKG1"/>
<evidence type="ECO:0008006" key="4">
    <source>
        <dbReference type="Google" id="ProtNLM"/>
    </source>
</evidence>
<name>A0A0W0TKG1_LEGER</name>
<dbReference type="InterPro" id="IPR015943">
    <property type="entry name" value="WD40/YVTN_repeat-like_dom_sf"/>
</dbReference>
<protein>
    <recommendedName>
        <fullName evidence="4">NHL repeat protein</fullName>
    </recommendedName>
</protein>
<evidence type="ECO:0000256" key="1">
    <source>
        <dbReference type="SAM" id="Phobius"/>
    </source>
</evidence>
<keyword evidence="1" id="KW-1133">Transmembrane helix</keyword>
<reference evidence="2 3" key="1">
    <citation type="submission" date="2015-11" db="EMBL/GenBank/DDBJ databases">
        <title>Genomic analysis of 38 Legionella species identifies large and diverse effector repertoires.</title>
        <authorList>
            <person name="Burstein D."/>
            <person name="Amaro F."/>
            <person name="Zusman T."/>
            <person name="Lifshitz Z."/>
            <person name="Cohen O."/>
            <person name="Gilbert J.A."/>
            <person name="Pupko T."/>
            <person name="Shuman H.A."/>
            <person name="Segal G."/>
        </authorList>
    </citation>
    <scope>NUCLEOTIDE SEQUENCE [LARGE SCALE GENOMIC DNA]</scope>
    <source>
        <strain evidence="2 3">SE-32A-C8</strain>
    </source>
</reference>
<gene>
    <name evidence="2" type="ORF">Lery_1843</name>
</gene>
<comment type="caution">
    <text evidence="2">The sequence shown here is derived from an EMBL/GenBank/DDBJ whole genome shotgun (WGS) entry which is preliminary data.</text>
</comment>
<dbReference type="PANTHER" id="PTHR40274:SF4">
    <property type="entry name" value="BLL1406 PROTEIN"/>
    <property type="match status" value="1"/>
</dbReference>